<feature type="non-terminal residue" evidence="2">
    <location>
        <position position="1"/>
    </location>
</feature>
<evidence type="ECO:0000313" key="2">
    <source>
        <dbReference type="EMBL" id="RDX92990.1"/>
    </source>
</evidence>
<dbReference type="Proteomes" id="UP000257109">
    <property type="component" value="Unassembled WGS sequence"/>
</dbReference>
<evidence type="ECO:0000256" key="1">
    <source>
        <dbReference type="SAM" id="MobiDB-lite"/>
    </source>
</evidence>
<evidence type="ECO:0000313" key="3">
    <source>
        <dbReference type="Proteomes" id="UP000257109"/>
    </source>
</evidence>
<protein>
    <submittedName>
        <fullName evidence="2">Uncharacterized protein</fullName>
    </submittedName>
</protein>
<dbReference type="EMBL" id="QJKJ01004724">
    <property type="protein sequence ID" value="RDX92990.1"/>
    <property type="molecule type" value="Genomic_DNA"/>
</dbReference>
<organism evidence="2 3">
    <name type="scientific">Mucuna pruriens</name>
    <name type="common">Velvet bean</name>
    <name type="synonym">Dolichos pruriens</name>
    <dbReference type="NCBI Taxonomy" id="157652"/>
    <lineage>
        <taxon>Eukaryota</taxon>
        <taxon>Viridiplantae</taxon>
        <taxon>Streptophyta</taxon>
        <taxon>Embryophyta</taxon>
        <taxon>Tracheophyta</taxon>
        <taxon>Spermatophyta</taxon>
        <taxon>Magnoliopsida</taxon>
        <taxon>eudicotyledons</taxon>
        <taxon>Gunneridae</taxon>
        <taxon>Pentapetalae</taxon>
        <taxon>rosids</taxon>
        <taxon>fabids</taxon>
        <taxon>Fabales</taxon>
        <taxon>Fabaceae</taxon>
        <taxon>Papilionoideae</taxon>
        <taxon>50 kb inversion clade</taxon>
        <taxon>NPAAA clade</taxon>
        <taxon>indigoferoid/millettioid clade</taxon>
        <taxon>Phaseoleae</taxon>
        <taxon>Mucuna</taxon>
    </lineage>
</organism>
<dbReference type="AlphaFoldDB" id="A0A371GR28"/>
<name>A0A371GR28_MUCPR</name>
<accession>A0A371GR28</accession>
<comment type="caution">
    <text evidence="2">The sequence shown here is derived from an EMBL/GenBank/DDBJ whole genome shotgun (WGS) entry which is preliminary data.</text>
</comment>
<sequence>MQTAYIIENKLKYKVRNSEFLENPPSTMITLEGRRWCTTDGQMLRFPSTRVHRLYRAITSDSFQLPKSYFVYHRASLERLQSLTHNQICILVEVILATEVGLAKKASLVGTTSSGSRRFNLVGTLLPTANTSSQAGPSAGTGPHAQQD</sequence>
<gene>
    <name evidence="2" type="ORF">CR513_24815</name>
</gene>
<feature type="region of interest" description="Disordered" evidence="1">
    <location>
        <begin position="129"/>
        <end position="148"/>
    </location>
</feature>
<reference evidence="2" key="1">
    <citation type="submission" date="2018-05" db="EMBL/GenBank/DDBJ databases">
        <title>Draft genome of Mucuna pruriens seed.</title>
        <authorList>
            <person name="Nnadi N.E."/>
            <person name="Vos R."/>
            <person name="Hasami M.H."/>
            <person name="Devisetty U.K."/>
            <person name="Aguiy J.C."/>
        </authorList>
    </citation>
    <scope>NUCLEOTIDE SEQUENCE [LARGE SCALE GENOMIC DNA]</scope>
    <source>
        <strain evidence="2">JCA_2017</strain>
    </source>
</reference>
<proteinExistence type="predicted"/>
<keyword evidence="3" id="KW-1185">Reference proteome</keyword>